<dbReference type="EMBL" id="VWPK01000045">
    <property type="protein sequence ID" value="KAA5609710.1"/>
    <property type="molecule type" value="Genomic_DNA"/>
</dbReference>
<feature type="transmembrane region" description="Helical" evidence="1">
    <location>
        <begin position="20"/>
        <end position="36"/>
    </location>
</feature>
<name>A0A5M6IN66_9PROT</name>
<proteinExistence type="predicted"/>
<evidence type="ECO:0000313" key="2">
    <source>
        <dbReference type="EMBL" id="KAA5609710.1"/>
    </source>
</evidence>
<evidence type="ECO:0000256" key="1">
    <source>
        <dbReference type="SAM" id="Phobius"/>
    </source>
</evidence>
<keyword evidence="1" id="KW-1133">Transmembrane helix</keyword>
<protein>
    <recommendedName>
        <fullName evidence="4">DUF4239 domain-containing protein</fullName>
    </recommendedName>
</protein>
<sequence>MFLRHAALKPVRGHSGQSGGLPTLGAVITFLLGGVVPHGRVPATPGWPGPREALRRGLGLVLVLAVLGLGISVISLRTGCVAADRDVRHLAVEIQDLDRVLRRLGPPATEARELLFRTTAVLIRDTFPSLDAALRGETRDATTLHGVLGTSLLRLGPGNPVIDEAQSRMHGLAEARLAVEQAVGSAIPHRQAGGLACWLTLVAAALGRVALRQDGRRGMLMPGLTVLAGVIVLLAVAVGAFEGILTVSGEPLLMALHVLADG</sequence>
<evidence type="ECO:0008006" key="4">
    <source>
        <dbReference type="Google" id="ProtNLM"/>
    </source>
</evidence>
<accession>A0A5M6IN66</accession>
<dbReference type="AlphaFoldDB" id="A0A5M6IN66"/>
<feature type="transmembrane region" description="Helical" evidence="1">
    <location>
        <begin position="223"/>
        <end position="245"/>
    </location>
</feature>
<feature type="transmembrane region" description="Helical" evidence="1">
    <location>
        <begin position="57"/>
        <end position="76"/>
    </location>
</feature>
<gene>
    <name evidence="2" type="ORF">F1189_22725</name>
</gene>
<keyword evidence="3" id="KW-1185">Reference proteome</keyword>
<reference evidence="2 3" key="1">
    <citation type="submission" date="2019-09" db="EMBL/GenBank/DDBJ databases">
        <title>Genome sequence of Rhodovastum atsumiense, a diverse member of the Acetobacteraceae family of non-sulfur purple photosynthetic bacteria.</title>
        <authorList>
            <person name="Meyer T."/>
            <person name="Kyndt J."/>
        </authorList>
    </citation>
    <scope>NUCLEOTIDE SEQUENCE [LARGE SCALE GENOMIC DNA]</scope>
    <source>
        <strain evidence="2 3">DSM 21279</strain>
    </source>
</reference>
<dbReference type="RefSeq" id="WP_150043174.1">
    <property type="nucleotide sequence ID" value="NZ_OW485601.1"/>
</dbReference>
<evidence type="ECO:0000313" key="3">
    <source>
        <dbReference type="Proteomes" id="UP000325255"/>
    </source>
</evidence>
<organism evidence="2 3">
    <name type="scientific">Rhodovastum atsumiense</name>
    <dbReference type="NCBI Taxonomy" id="504468"/>
    <lineage>
        <taxon>Bacteria</taxon>
        <taxon>Pseudomonadati</taxon>
        <taxon>Pseudomonadota</taxon>
        <taxon>Alphaproteobacteria</taxon>
        <taxon>Acetobacterales</taxon>
        <taxon>Acetobacteraceae</taxon>
        <taxon>Rhodovastum</taxon>
    </lineage>
</organism>
<dbReference type="Proteomes" id="UP000325255">
    <property type="component" value="Unassembled WGS sequence"/>
</dbReference>
<keyword evidence="1" id="KW-0812">Transmembrane</keyword>
<comment type="caution">
    <text evidence="2">The sequence shown here is derived from an EMBL/GenBank/DDBJ whole genome shotgun (WGS) entry which is preliminary data.</text>
</comment>
<keyword evidence="1" id="KW-0472">Membrane</keyword>